<dbReference type="InterPro" id="IPR036612">
    <property type="entry name" value="KH_dom_type_1_sf"/>
</dbReference>
<dbReference type="PROSITE" id="PS50084">
    <property type="entry name" value="KH_TYPE_1"/>
    <property type="match status" value="3"/>
</dbReference>
<dbReference type="CDD" id="cd22397">
    <property type="entry name" value="KH-I_FUBP_rpt2"/>
    <property type="match status" value="1"/>
</dbReference>
<reference evidence="6" key="1">
    <citation type="submission" date="2016-06" db="UniProtKB">
        <authorList>
            <consortium name="WormBaseParasite"/>
        </authorList>
    </citation>
    <scope>IDENTIFICATION</scope>
</reference>
<proteinExistence type="predicted"/>
<dbReference type="Pfam" id="PF00013">
    <property type="entry name" value="KH_1"/>
    <property type="match status" value="3"/>
</dbReference>
<dbReference type="Gene3D" id="3.30.1370.10">
    <property type="entry name" value="K Homology domain, type 1"/>
    <property type="match status" value="3"/>
</dbReference>
<organism evidence="6">
    <name type="scientific">Soboliphyme baturini</name>
    <dbReference type="NCBI Taxonomy" id="241478"/>
    <lineage>
        <taxon>Eukaryota</taxon>
        <taxon>Metazoa</taxon>
        <taxon>Ecdysozoa</taxon>
        <taxon>Nematoda</taxon>
        <taxon>Enoplea</taxon>
        <taxon>Dorylaimia</taxon>
        <taxon>Dioctophymatida</taxon>
        <taxon>Dioctophymatoidea</taxon>
        <taxon>Soboliphymatidae</taxon>
        <taxon>Soboliphyme</taxon>
    </lineage>
</organism>
<dbReference type="WBParaSite" id="SBAD_0000664001-mRNA-1">
    <property type="protein sequence ID" value="SBAD_0000664001-mRNA-1"/>
    <property type="gene ID" value="SBAD_0000664001"/>
</dbReference>
<keyword evidence="1" id="KW-0677">Repeat</keyword>
<dbReference type="InterPro" id="IPR004088">
    <property type="entry name" value="KH_dom_type_1"/>
</dbReference>
<dbReference type="EMBL" id="UZAM01009713">
    <property type="protein sequence ID" value="VDP09920.1"/>
    <property type="molecule type" value="Genomic_DNA"/>
</dbReference>
<feature type="domain" description="K Homology" evidence="3">
    <location>
        <begin position="183"/>
        <end position="255"/>
    </location>
</feature>
<reference evidence="4 5" key="2">
    <citation type="submission" date="2018-11" db="EMBL/GenBank/DDBJ databases">
        <authorList>
            <consortium name="Pathogen Informatics"/>
        </authorList>
    </citation>
    <scope>NUCLEOTIDE SEQUENCE [LARGE SCALE GENOMIC DNA]</scope>
</reference>
<name>A0A183IRZ6_9BILA</name>
<evidence type="ECO:0000313" key="6">
    <source>
        <dbReference type="WBParaSite" id="SBAD_0000664001-mRNA-1"/>
    </source>
</evidence>
<gene>
    <name evidence="4" type="ORF">SBAD_LOCUS6393</name>
</gene>
<dbReference type="SUPFAM" id="SSF54791">
    <property type="entry name" value="Eukaryotic type KH-domain (KH-domain type I)"/>
    <property type="match status" value="3"/>
</dbReference>
<evidence type="ECO:0000256" key="1">
    <source>
        <dbReference type="ARBA" id="ARBA00022737"/>
    </source>
</evidence>
<dbReference type="PANTHER" id="PTHR10288">
    <property type="entry name" value="KH DOMAIN CONTAINING RNA BINDING PROTEIN"/>
    <property type="match status" value="1"/>
</dbReference>
<evidence type="ECO:0000313" key="4">
    <source>
        <dbReference type="EMBL" id="VDP09920.1"/>
    </source>
</evidence>
<feature type="domain" description="K Homology" evidence="3">
    <location>
        <begin position="273"/>
        <end position="348"/>
    </location>
</feature>
<dbReference type="CDD" id="cd22398">
    <property type="entry name" value="KH-I_FUBP_rpt3"/>
    <property type="match status" value="1"/>
</dbReference>
<dbReference type="AlphaFoldDB" id="A0A183IRZ6"/>
<keyword evidence="5" id="KW-1185">Reference proteome</keyword>
<keyword evidence="2" id="KW-0694">RNA-binding</keyword>
<dbReference type="GO" id="GO:0003723">
    <property type="term" value="F:RNA binding"/>
    <property type="evidence" value="ECO:0007669"/>
    <property type="project" value="UniProtKB-UniRule"/>
</dbReference>
<dbReference type="SMART" id="SM00322">
    <property type="entry name" value="KH"/>
    <property type="match status" value="3"/>
</dbReference>
<evidence type="ECO:0000259" key="3">
    <source>
        <dbReference type="SMART" id="SM00322"/>
    </source>
</evidence>
<protein>
    <submittedName>
        <fullName evidence="6">KH domain-containing protein</fullName>
    </submittedName>
</protein>
<dbReference type="InterPro" id="IPR004087">
    <property type="entry name" value="KH_dom"/>
</dbReference>
<dbReference type="OrthoDB" id="5204190at2759"/>
<accession>A0A183IRZ6</accession>
<dbReference type="Proteomes" id="UP000270296">
    <property type="component" value="Unassembled WGS sequence"/>
</dbReference>
<evidence type="ECO:0000313" key="5">
    <source>
        <dbReference type="Proteomes" id="UP000270296"/>
    </source>
</evidence>
<feature type="domain" description="K Homology" evidence="3">
    <location>
        <begin position="78"/>
        <end position="150"/>
    </location>
</feature>
<sequence length="354" mass="38040">MRTVGLGVHFIHGCQKVCLTAASAPQRRHNEITRESTDLLFIGEVHTTTAAATCPVTSCQNYLSINSRQFRAVCGMDPVMIEQYQVPDNCVGLIIGRGGESITAIQNDSGCRIQMSQCSSNLWHHIKIILVKKAKSLMESIITKAGESLPPSRSAVLNSAAGQGQNFSSGTSTVVLGPSLGAKMVTAEMLIPGSKCGLVIGKGGETIKGIQERAGVKMVMIQENNQVSTIPKPLRIIGESEKVEYAKRLVEEIMNSKDDKVPMYNEYGTMTGNKSIGEVIVPKSAVGVIIGKSGEAIKRLTQDTGAKIQFKLGGPFTQDFNAPERTAVITGTREQIEKATQIITDMVKRATVCS</sequence>
<evidence type="ECO:0000256" key="2">
    <source>
        <dbReference type="PROSITE-ProRule" id="PRU00117"/>
    </source>
</evidence>